<gene>
    <name evidence="1" type="ORF">MLD38_013117</name>
</gene>
<name>A0ACB9R8I2_9MYRT</name>
<dbReference type="Proteomes" id="UP001057402">
    <property type="component" value="Chromosome 4"/>
</dbReference>
<sequence length="228" mass="25038">MRTAARVAPPTSTSTPYTTTSLGVARATPPPRTPWVTPRVDEDGDPNTRKSVSSAPLLPKDNGFRKEPPLQTMKEFPGTKDVRAERPVGGDRKQDNHFNDMGDDGHNDTDEEESDREDGIAYPGSPSFRGYCASPYDVDGESSDDTGTPINEGKNDSALKMEEGHNSHKDQNCLDHADPPKPSKSLTSSSSLRKSRRSPKRRLRSVLQKRNHMSGRKNLLHGSQSKSS</sequence>
<protein>
    <submittedName>
        <fullName evidence="1">Uncharacterized protein</fullName>
    </submittedName>
</protein>
<accession>A0ACB9R8I2</accession>
<evidence type="ECO:0000313" key="2">
    <source>
        <dbReference type="Proteomes" id="UP001057402"/>
    </source>
</evidence>
<organism evidence="1 2">
    <name type="scientific">Melastoma candidum</name>
    <dbReference type="NCBI Taxonomy" id="119954"/>
    <lineage>
        <taxon>Eukaryota</taxon>
        <taxon>Viridiplantae</taxon>
        <taxon>Streptophyta</taxon>
        <taxon>Embryophyta</taxon>
        <taxon>Tracheophyta</taxon>
        <taxon>Spermatophyta</taxon>
        <taxon>Magnoliopsida</taxon>
        <taxon>eudicotyledons</taxon>
        <taxon>Gunneridae</taxon>
        <taxon>Pentapetalae</taxon>
        <taxon>rosids</taxon>
        <taxon>malvids</taxon>
        <taxon>Myrtales</taxon>
        <taxon>Melastomataceae</taxon>
        <taxon>Melastomatoideae</taxon>
        <taxon>Melastomateae</taxon>
        <taxon>Melastoma</taxon>
    </lineage>
</organism>
<dbReference type="EMBL" id="CM042883">
    <property type="protein sequence ID" value="KAI4375220.1"/>
    <property type="molecule type" value="Genomic_DNA"/>
</dbReference>
<evidence type="ECO:0000313" key="1">
    <source>
        <dbReference type="EMBL" id="KAI4375220.1"/>
    </source>
</evidence>
<comment type="caution">
    <text evidence="1">The sequence shown here is derived from an EMBL/GenBank/DDBJ whole genome shotgun (WGS) entry which is preliminary data.</text>
</comment>
<proteinExistence type="predicted"/>
<reference evidence="2" key="1">
    <citation type="journal article" date="2023" name="Front. Plant Sci.">
        <title>Chromosomal-level genome assembly of Melastoma candidum provides insights into trichome evolution.</title>
        <authorList>
            <person name="Zhong Y."/>
            <person name="Wu W."/>
            <person name="Sun C."/>
            <person name="Zou P."/>
            <person name="Liu Y."/>
            <person name="Dai S."/>
            <person name="Zhou R."/>
        </authorList>
    </citation>
    <scope>NUCLEOTIDE SEQUENCE [LARGE SCALE GENOMIC DNA]</scope>
</reference>
<keyword evidence="2" id="KW-1185">Reference proteome</keyword>